<dbReference type="EC" id="2.1.1.297" evidence="5"/>
<keyword evidence="3 5" id="KW-0949">S-adenosyl-L-methionine</keyword>
<comment type="catalytic activity">
    <reaction evidence="4 5">
        <text>L-glutaminyl-[peptide chain release factor] + S-adenosyl-L-methionine = N(5)-methyl-L-glutaminyl-[peptide chain release factor] + S-adenosyl-L-homocysteine + H(+)</text>
        <dbReference type="Rhea" id="RHEA:42896"/>
        <dbReference type="Rhea" id="RHEA-COMP:10271"/>
        <dbReference type="Rhea" id="RHEA-COMP:10272"/>
        <dbReference type="ChEBI" id="CHEBI:15378"/>
        <dbReference type="ChEBI" id="CHEBI:30011"/>
        <dbReference type="ChEBI" id="CHEBI:57856"/>
        <dbReference type="ChEBI" id="CHEBI:59789"/>
        <dbReference type="ChEBI" id="CHEBI:61891"/>
        <dbReference type="EC" id="2.1.1.297"/>
    </reaction>
</comment>
<dbReference type="Pfam" id="PF05175">
    <property type="entry name" value="MTS"/>
    <property type="match status" value="1"/>
</dbReference>
<dbReference type="InterPro" id="IPR050320">
    <property type="entry name" value="N5-glutamine_MTase"/>
</dbReference>
<dbReference type="PANTHER" id="PTHR18895">
    <property type="entry name" value="HEMK METHYLTRANSFERASE"/>
    <property type="match status" value="1"/>
</dbReference>
<dbReference type="GO" id="GO:0003676">
    <property type="term" value="F:nucleic acid binding"/>
    <property type="evidence" value="ECO:0007669"/>
    <property type="project" value="InterPro"/>
</dbReference>
<dbReference type="InterPro" id="IPR040758">
    <property type="entry name" value="PrmC_N"/>
</dbReference>
<dbReference type="InterPro" id="IPR019874">
    <property type="entry name" value="RF_methyltr_PrmC"/>
</dbReference>
<dbReference type="InterPro" id="IPR029063">
    <property type="entry name" value="SAM-dependent_MTases_sf"/>
</dbReference>
<feature type="binding site" evidence="5">
    <location>
        <position position="139"/>
    </location>
    <ligand>
        <name>S-adenosyl-L-methionine</name>
        <dbReference type="ChEBI" id="CHEBI:59789"/>
    </ligand>
</feature>
<dbReference type="Proteomes" id="UP000193427">
    <property type="component" value="Chromosome"/>
</dbReference>
<feature type="binding site" evidence="5">
    <location>
        <position position="181"/>
    </location>
    <ligand>
        <name>S-adenosyl-L-methionine</name>
        <dbReference type="ChEBI" id="CHEBI:59789"/>
    </ligand>
</feature>
<dbReference type="Gene3D" id="1.10.8.10">
    <property type="entry name" value="DNA helicase RuvA subunit, C-terminal domain"/>
    <property type="match status" value="1"/>
</dbReference>
<feature type="domain" description="Methyltransferase small" evidence="6">
    <location>
        <begin position="102"/>
        <end position="195"/>
    </location>
</feature>
<comment type="function">
    <text evidence="5">Methylates the class 1 translation termination release factors RF1/PrfA and RF2/PrfB on the glutamine residue of the universally conserved GGQ motif.</text>
</comment>
<dbReference type="InterPro" id="IPR002052">
    <property type="entry name" value="DNA_methylase_N6_adenine_CS"/>
</dbReference>
<dbReference type="NCBIfam" id="TIGR03534">
    <property type="entry name" value="RF_mod_PrmC"/>
    <property type="match status" value="1"/>
</dbReference>
<feature type="binding site" evidence="5">
    <location>
        <begin position="181"/>
        <end position="184"/>
    </location>
    <ligand>
        <name>substrate</name>
    </ligand>
</feature>
<dbReference type="SUPFAM" id="SSF53335">
    <property type="entry name" value="S-adenosyl-L-methionine-dependent methyltransferases"/>
    <property type="match status" value="1"/>
</dbReference>
<dbReference type="FunFam" id="3.40.50.150:FF:000053">
    <property type="entry name" value="Release factor glutamine methyltransferase"/>
    <property type="match status" value="1"/>
</dbReference>
<dbReference type="GO" id="GO:0102559">
    <property type="term" value="F:peptide chain release factor N(5)-glutamine methyltransferase activity"/>
    <property type="evidence" value="ECO:0007669"/>
    <property type="project" value="UniProtKB-EC"/>
</dbReference>
<organism evidence="8 9">
    <name type="scientific">Piscinibacter gummiphilus</name>
    <dbReference type="NCBI Taxonomy" id="946333"/>
    <lineage>
        <taxon>Bacteria</taxon>
        <taxon>Pseudomonadati</taxon>
        <taxon>Pseudomonadota</taxon>
        <taxon>Betaproteobacteria</taxon>
        <taxon>Burkholderiales</taxon>
        <taxon>Sphaerotilaceae</taxon>
        <taxon>Piscinibacter</taxon>
    </lineage>
</organism>
<feature type="binding site" evidence="5">
    <location>
        <begin position="116"/>
        <end position="120"/>
    </location>
    <ligand>
        <name>S-adenosyl-L-methionine</name>
        <dbReference type="ChEBI" id="CHEBI:59789"/>
    </ligand>
</feature>
<protein>
    <recommendedName>
        <fullName evidence="5">Release factor glutamine methyltransferase</fullName>
        <shortName evidence="5">RF MTase</shortName>
        <ecNumber evidence="5">2.1.1.297</ecNumber>
    </recommendedName>
    <alternativeName>
        <fullName evidence="5">N5-glutamine methyltransferase PrmC</fullName>
    </alternativeName>
    <alternativeName>
        <fullName evidence="5">Protein-(glutamine-N5) MTase PrmC</fullName>
    </alternativeName>
    <alternativeName>
        <fullName evidence="5">Protein-glutamine N-methyltransferase PrmC</fullName>
    </alternativeName>
</protein>
<dbReference type="GO" id="GO:0032259">
    <property type="term" value="P:methylation"/>
    <property type="evidence" value="ECO:0007669"/>
    <property type="project" value="UniProtKB-KW"/>
</dbReference>
<keyword evidence="9" id="KW-1185">Reference proteome</keyword>
<feature type="binding site" evidence="5">
    <location>
        <position position="166"/>
    </location>
    <ligand>
        <name>S-adenosyl-L-methionine</name>
        <dbReference type="ChEBI" id="CHEBI:59789"/>
    </ligand>
</feature>
<keyword evidence="1 5" id="KW-0489">Methyltransferase</keyword>
<dbReference type="InterPro" id="IPR007848">
    <property type="entry name" value="Small_mtfrase_dom"/>
</dbReference>
<evidence type="ECO:0000256" key="1">
    <source>
        <dbReference type="ARBA" id="ARBA00022603"/>
    </source>
</evidence>
<evidence type="ECO:0000256" key="4">
    <source>
        <dbReference type="ARBA" id="ARBA00048391"/>
    </source>
</evidence>
<evidence type="ECO:0000259" key="7">
    <source>
        <dbReference type="Pfam" id="PF17827"/>
    </source>
</evidence>
<comment type="similarity">
    <text evidence="5">Belongs to the protein N5-glutamine methyltransferase family. PrmC subfamily.</text>
</comment>
<dbReference type="PROSITE" id="PS00092">
    <property type="entry name" value="N6_MTASE"/>
    <property type="match status" value="1"/>
</dbReference>
<keyword evidence="2 5" id="KW-0808">Transferase</keyword>
<dbReference type="HAMAP" id="MF_02126">
    <property type="entry name" value="RF_methyltr_PrmC"/>
    <property type="match status" value="1"/>
</dbReference>
<proteinExistence type="inferred from homology"/>
<evidence type="ECO:0000256" key="3">
    <source>
        <dbReference type="ARBA" id="ARBA00022691"/>
    </source>
</evidence>
<evidence type="ECO:0000313" key="8">
    <source>
        <dbReference type="EMBL" id="ARN22797.1"/>
    </source>
</evidence>
<dbReference type="InterPro" id="IPR004556">
    <property type="entry name" value="HemK-like"/>
</dbReference>
<dbReference type="STRING" id="946333.A4W93_24400"/>
<dbReference type="Gene3D" id="3.40.50.150">
    <property type="entry name" value="Vaccinia Virus protein VP39"/>
    <property type="match status" value="1"/>
</dbReference>
<dbReference type="CDD" id="cd02440">
    <property type="entry name" value="AdoMet_MTases"/>
    <property type="match status" value="1"/>
</dbReference>
<evidence type="ECO:0000256" key="5">
    <source>
        <dbReference type="HAMAP-Rule" id="MF_02126"/>
    </source>
</evidence>
<dbReference type="KEGG" id="rgu:A4W93_24400"/>
<dbReference type="NCBIfam" id="TIGR00536">
    <property type="entry name" value="hemK_fam"/>
    <property type="match status" value="1"/>
</dbReference>
<gene>
    <name evidence="5" type="primary">prmC</name>
    <name evidence="8" type="ORF">A4W93_24400</name>
</gene>
<dbReference type="OrthoDB" id="9800643at2"/>
<dbReference type="AlphaFoldDB" id="A0A1W6LF12"/>
<feature type="domain" description="Release factor glutamine methyltransferase N-terminal" evidence="7">
    <location>
        <begin position="14"/>
        <end position="71"/>
    </location>
</feature>
<evidence type="ECO:0000313" key="9">
    <source>
        <dbReference type="Proteomes" id="UP000193427"/>
    </source>
</evidence>
<evidence type="ECO:0000256" key="2">
    <source>
        <dbReference type="ARBA" id="ARBA00022679"/>
    </source>
</evidence>
<sequence>MTTTVDAALRAAAAAGVDRLDAQLLLAEVLGQSRTWLFAHGDDAVPPAALARFQDWAGRRAAGEPFAYLVGRKEFHGLLLDVSPAVLVPRPDTETLVAWALERIRELPAARVADLGTGSGAIALALKHSEAGAHITATDVSPDALAVAQGNARRLALDVEFLAGPWWTPLAGRRFHVVASNPPYIAGNDHHLAALAHEPRLALTPEGDGLRSLREIIDGAPAHLEPGGWLLLEHGHDQAAAVAQLLAGRGFTDVSTRHDLGGNARCTGGRCAKAASG</sequence>
<reference evidence="8 9" key="1">
    <citation type="submission" date="2016-04" db="EMBL/GenBank/DDBJ databases">
        <title>Complete genome sequence of natural rubber-degrading, novel Gram-negative bacterium, Rhizobacter gummiphilus strain NS21.</title>
        <authorList>
            <person name="Tabata M."/>
            <person name="Kasai D."/>
            <person name="Fukuda M."/>
        </authorList>
    </citation>
    <scope>NUCLEOTIDE SEQUENCE [LARGE SCALE GENOMIC DNA]</scope>
    <source>
        <strain evidence="8 9">NS21</strain>
    </source>
</reference>
<name>A0A1W6LF12_9BURK</name>
<evidence type="ECO:0000259" key="6">
    <source>
        <dbReference type="Pfam" id="PF05175"/>
    </source>
</evidence>
<dbReference type="RefSeq" id="WP_085753104.1">
    <property type="nucleotide sequence ID" value="NZ_BSPR01000015.1"/>
</dbReference>
<dbReference type="Pfam" id="PF17827">
    <property type="entry name" value="PrmC_N"/>
    <property type="match status" value="1"/>
</dbReference>
<dbReference type="EMBL" id="CP015118">
    <property type="protein sequence ID" value="ARN22797.1"/>
    <property type="molecule type" value="Genomic_DNA"/>
</dbReference>
<dbReference type="PANTHER" id="PTHR18895:SF74">
    <property type="entry name" value="MTRF1L RELEASE FACTOR GLUTAMINE METHYLTRANSFERASE"/>
    <property type="match status" value="1"/>
</dbReference>
<accession>A0A1W6LF12</accession>